<sequence>MASGATTPCLASVRTLRRHPCGRRRRADGHGFLWRWLIVSRSTTNTRHWKNTCMMELKIAHPGGLGPSSPNLFQYVGSSPKVTGVGGLLMCPQQKMMVNYSNSAPLD</sequence>
<protein>
    <submittedName>
        <fullName evidence="1">Uncharacterized protein</fullName>
    </submittedName>
</protein>
<dbReference type="EMBL" id="GBRH01179039">
    <property type="protein sequence ID" value="JAE18857.1"/>
    <property type="molecule type" value="Transcribed_RNA"/>
</dbReference>
<accession>A0A0A9G2X2</accession>
<name>A0A0A9G2X2_ARUDO</name>
<organism evidence="1">
    <name type="scientific">Arundo donax</name>
    <name type="common">Giant reed</name>
    <name type="synonym">Donax arundinaceus</name>
    <dbReference type="NCBI Taxonomy" id="35708"/>
    <lineage>
        <taxon>Eukaryota</taxon>
        <taxon>Viridiplantae</taxon>
        <taxon>Streptophyta</taxon>
        <taxon>Embryophyta</taxon>
        <taxon>Tracheophyta</taxon>
        <taxon>Spermatophyta</taxon>
        <taxon>Magnoliopsida</taxon>
        <taxon>Liliopsida</taxon>
        <taxon>Poales</taxon>
        <taxon>Poaceae</taxon>
        <taxon>PACMAD clade</taxon>
        <taxon>Arundinoideae</taxon>
        <taxon>Arundineae</taxon>
        <taxon>Arundo</taxon>
    </lineage>
</organism>
<reference evidence="1" key="2">
    <citation type="journal article" date="2015" name="Data Brief">
        <title>Shoot transcriptome of the giant reed, Arundo donax.</title>
        <authorList>
            <person name="Barrero R.A."/>
            <person name="Guerrero F.D."/>
            <person name="Moolhuijzen P."/>
            <person name="Goolsby J.A."/>
            <person name="Tidwell J."/>
            <person name="Bellgard S.E."/>
            <person name="Bellgard M.I."/>
        </authorList>
    </citation>
    <scope>NUCLEOTIDE SEQUENCE</scope>
    <source>
        <tissue evidence="1">Shoot tissue taken approximately 20 cm above the soil surface</tissue>
    </source>
</reference>
<proteinExistence type="predicted"/>
<reference evidence="1" key="1">
    <citation type="submission" date="2014-09" db="EMBL/GenBank/DDBJ databases">
        <authorList>
            <person name="Magalhaes I.L.F."/>
            <person name="Oliveira U."/>
            <person name="Santos F.R."/>
            <person name="Vidigal T.H.D.A."/>
            <person name="Brescovit A.D."/>
            <person name="Santos A.J."/>
        </authorList>
    </citation>
    <scope>NUCLEOTIDE SEQUENCE</scope>
    <source>
        <tissue evidence="1">Shoot tissue taken approximately 20 cm above the soil surface</tissue>
    </source>
</reference>
<dbReference type="AlphaFoldDB" id="A0A0A9G2X2"/>
<evidence type="ECO:0000313" key="1">
    <source>
        <dbReference type="EMBL" id="JAE18857.1"/>
    </source>
</evidence>